<dbReference type="GO" id="GO:0008270">
    <property type="term" value="F:zinc ion binding"/>
    <property type="evidence" value="ECO:0007669"/>
    <property type="project" value="UniProtKB-KW"/>
</dbReference>
<dbReference type="AlphaFoldDB" id="A0AAP0MBQ1"/>
<dbReference type="InterPro" id="IPR001878">
    <property type="entry name" value="Znf_CCHC"/>
</dbReference>
<reference evidence="3 4" key="1">
    <citation type="submission" date="2024-05" db="EMBL/GenBank/DDBJ databases">
        <title>Haplotype-resolved chromosome-level genome assembly of Huyou (Citrus changshanensis).</title>
        <authorList>
            <person name="Miao C."/>
            <person name="Chen W."/>
            <person name="Wu Y."/>
            <person name="Wang L."/>
            <person name="Zhao S."/>
            <person name="Grierson D."/>
            <person name="Xu C."/>
            <person name="Chen K."/>
        </authorList>
    </citation>
    <scope>NUCLEOTIDE SEQUENCE [LARGE SCALE GENOMIC DNA]</scope>
    <source>
        <strain evidence="3">01-14</strain>
        <tissue evidence="3">Leaf</tissue>
    </source>
</reference>
<comment type="caution">
    <text evidence="3">The sequence shown here is derived from an EMBL/GenBank/DDBJ whole genome shotgun (WGS) entry which is preliminary data.</text>
</comment>
<evidence type="ECO:0000313" key="4">
    <source>
        <dbReference type="Proteomes" id="UP001428341"/>
    </source>
</evidence>
<proteinExistence type="predicted"/>
<gene>
    <name evidence="3" type="ORF">WN944_015352</name>
</gene>
<feature type="domain" description="CCHC-type" evidence="2">
    <location>
        <begin position="178"/>
        <end position="193"/>
    </location>
</feature>
<keyword evidence="1" id="KW-0479">Metal-binding</keyword>
<dbReference type="Proteomes" id="UP001428341">
    <property type="component" value="Unassembled WGS sequence"/>
</dbReference>
<keyword evidence="1" id="KW-0862">Zinc</keyword>
<dbReference type="EMBL" id="JBCGBO010000005">
    <property type="protein sequence ID" value="KAK9200156.1"/>
    <property type="molecule type" value="Genomic_DNA"/>
</dbReference>
<evidence type="ECO:0000259" key="2">
    <source>
        <dbReference type="PROSITE" id="PS50158"/>
    </source>
</evidence>
<dbReference type="PANTHER" id="PTHR35218">
    <property type="entry name" value="RNASE H DOMAIN-CONTAINING PROTEIN"/>
    <property type="match status" value="1"/>
</dbReference>
<dbReference type="PROSITE" id="PS50158">
    <property type="entry name" value="ZF_CCHC"/>
    <property type="match status" value="1"/>
</dbReference>
<protein>
    <recommendedName>
        <fullName evidence="2">CCHC-type domain-containing protein</fullName>
    </recommendedName>
</protein>
<dbReference type="InterPro" id="IPR036875">
    <property type="entry name" value="Znf_CCHC_sf"/>
</dbReference>
<dbReference type="GO" id="GO:0003676">
    <property type="term" value="F:nucleic acid binding"/>
    <property type="evidence" value="ECO:0007669"/>
    <property type="project" value="InterPro"/>
</dbReference>
<dbReference type="PANTHER" id="PTHR35218:SF9">
    <property type="entry name" value="ENDONUCLEASE_EXONUCLEASE_PHOSPHATASE DOMAIN-CONTAINING PROTEIN"/>
    <property type="match status" value="1"/>
</dbReference>
<name>A0AAP0MBQ1_9ROSI</name>
<organism evidence="3 4">
    <name type="scientific">Citrus x changshan-huyou</name>
    <dbReference type="NCBI Taxonomy" id="2935761"/>
    <lineage>
        <taxon>Eukaryota</taxon>
        <taxon>Viridiplantae</taxon>
        <taxon>Streptophyta</taxon>
        <taxon>Embryophyta</taxon>
        <taxon>Tracheophyta</taxon>
        <taxon>Spermatophyta</taxon>
        <taxon>Magnoliopsida</taxon>
        <taxon>eudicotyledons</taxon>
        <taxon>Gunneridae</taxon>
        <taxon>Pentapetalae</taxon>
        <taxon>rosids</taxon>
        <taxon>malvids</taxon>
        <taxon>Sapindales</taxon>
        <taxon>Rutaceae</taxon>
        <taxon>Aurantioideae</taxon>
        <taxon>Citrus</taxon>
    </lineage>
</organism>
<dbReference type="SUPFAM" id="SSF57756">
    <property type="entry name" value="Retrovirus zinc finger-like domains"/>
    <property type="match status" value="1"/>
</dbReference>
<evidence type="ECO:0000256" key="1">
    <source>
        <dbReference type="PROSITE-ProRule" id="PRU00047"/>
    </source>
</evidence>
<accession>A0AAP0MBQ1</accession>
<keyword evidence="4" id="KW-1185">Reference proteome</keyword>
<evidence type="ECO:0000313" key="3">
    <source>
        <dbReference type="EMBL" id="KAK9200156.1"/>
    </source>
</evidence>
<keyword evidence="1" id="KW-0863">Zinc-finger</keyword>
<sequence length="651" mass="72440">MALWLQLLSKYSRSLAQRIASETAAYSKTYLVDIAYAISVVSRFMGNPGKACSSGRHSDPTSLGPNSATALYKIFNPVTVELEFFINEYANAWLECNVADERAKILASDLIGFEEKQWSPSFDVATDKIEKIVAWIRLAEMNIHFYHKNIIRRLGEIVCPVVKMDHKMVEYEYLPTICFVCGKVGHYKDACPDSVEVVPQEKVLPVPPMVAETQAAVETELAGRSETKFGSWMVVARKPRARKLNAKAIQKNMVTGHQRPIFQDSRFGILDSVNEEESIPDFTAKVVSPNHDEVMPASTSIQSLALRTRYPKKKNHSHPYRKIPTRLDSSPLFLENPISNEENINTNIQILSRSSIPKSSPNSVPNAMQGMLAQIGNPSTNPNGIPTIMHGIHEHFNDPNTTFPHEPHATQSPMQDMHAIPSSRIPMHVPTSLNPLHHSVVSFPKIPKPPNLDKAISSSRTTRGISLVEGHDNYLDGDPPDNFVVEGENHFRDMDGAQSFHSANGKEASVSYEDDSVVAESAMDMGAESGAASPLFRGTFSMMVKNYKPSMVVLLEPRISGLKVDAFIKKSGFNKSHRVEAEDFSGGIWILWKDIIDVEIIRNHNQFIHLRVSHNNHLVSWITAIYGSAISSIRRSIWSALELLASSVQGP</sequence>